<dbReference type="PANTHER" id="PTHR36115:SF4">
    <property type="entry name" value="MEMBRANE PROTEIN"/>
    <property type="match status" value="1"/>
</dbReference>
<dbReference type="InterPro" id="IPR051791">
    <property type="entry name" value="Pra-immunoreactive"/>
</dbReference>
<gene>
    <name evidence="8" type="ordered locus">Oweho_0467</name>
</gene>
<evidence type="ECO:0000256" key="6">
    <source>
        <dbReference type="SAM" id="Phobius"/>
    </source>
</evidence>
<comment type="subcellular location">
    <subcellularLocation>
        <location evidence="1">Cell membrane</location>
        <topology evidence="1">Multi-pass membrane protein</topology>
    </subcellularLocation>
</comment>
<evidence type="ECO:0000313" key="8">
    <source>
        <dbReference type="EMBL" id="AEV31485.1"/>
    </source>
</evidence>
<evidence type="ECO:0000256" key="3">
    <source>
        <dbReference type="ARBA" id="ARBA00022692"/>
    </source>
</evidence>
<proteinExistence type="predicted"/>
<dbReference type="KEGG" id="oho:Oweho_0467"/>
<protein>
    <submittedName>
        <fullName evidence="8">Putative membrane protein/domain protein</fullName>
    </submittedName>
</protein>
<dbReference type="GO" id="GO:0005886">
    <property type="term" value="C:plasma membrane"/>
    <property type="evidence" value="ECO:0007669"/>
    <property type="project" value="UniProtKB-SubCell"/>
</dbReference>
<dbReference type="PANTHER" id="PTHR36115">
    <property type="entry name" value="PROLINE-RICH ANTIGEN HOMOLOG-RELATED"/>
    <property type="match status" value="1"/>
</dbReference>
<keyword evidence="5 6" id="KW-0472">Membrane</keyword>
<evidence type="ECO:0000256" key="5">
    <source>
        <dbReference type="ARBA" id="ARBA00023136"/>
    </source>
</evidence>
<accession>G8QZA2</accession>
<reference evidence="8 9" key="1">
    <citation type="journal article" date="2012" name="Stand. Genomic Sci.">
        <title>Genome sequence of the orange-pigmented seawater bacterium Owenweeksia hongkongensis type strain (UST20020801(T)).</title>
        <authorList>
            <person name="Riedel T."/>
            <person name="Held B."/>
            <person name="Nolan M."/>
            <person name="Lucas S."/>
            <person name="Lapidus A."/>
            <person name="Tice H."/>
            <person name="Del Rio T.G."/>
            <person name="Cheng J.F."/>
            <person name="Han C."/>
            <person name="Tapia R."/>
            <person name="Goodwin L.A."/>
            <person name="Pitluck S."/>
            <person name="Liolios K."/>
            <person name="Mavromatis K."/>
            <person name="Pagani I."/>
            <person name="Ivanova N."/>
            <person name="Mikhailova N."/>
            <person name="Pati A."/>
            <person name="Chen A."/>
            <person name="Palaniappan K."/>
            <person name="Rohde M."/>
            <person name="Tindall B.J."/>
            <person name="Detter J.C."/>
            <person name="Goker M."/>
            <person name="Woyke T."/>
            <person name="Bristow J."/>
            <person name="Eisen J.A."/>
            <person name="Markowitz V."/>
            <person name="Hugenholtz P."/>
            <person name="Klenk H.P."/>
            <person name="Kyrpides N.C."/>
        </authorList>
    </citation>
    <scope>NUCLEOTIDE SEQUENCE</scope>
    <source>
        <strain evidence="9">DSM 17368 / JCM 12287 / NRRL B-23963</strain>
    </source>
</reference>
<dbReference type="eggNOG" id="COG1714">
    <property type="taxonomic scope" value="Bacteria"/>
</dbReference>
<keyword evidence="4 6" id="KW-1133">Transmembrane helix</keyword>
<dbReference type="AlphaFoldDB" id="G8QZA2"/>
<dbReference type="Pfam" id="PF06271">
    <property type="entry name" value="RDD"/>
    <property type="match status" value="1"/>
</dbReference>
<evidence type="ECO:0000256" key="1">
    <source>
        <dbReference type="ARBA" id="ARBA00004651"/>
    </source>
</evidence>
<feature type="domain" description="RDD" evidence="7">
    <location>
        <begin position="25"/>
        <end position="128"/>
    </location>
</feature>
<organism evidence="8 9">
    <name type="scientific">Owenweeksia hongkongensis (strain DSM 17368 / CIP 108786 / JCM 12287 / NRRL B-23963 / UST20020801)</name>
    <dbReference type="NCBI Taxonomy" id="926562"/>
    <lineage>
        <taxon>Bacteria</taxon>
        <taxon>Pseudomonadati</taxon>
        <taxon>Bacteroidota</taxon>
        <taxon>Flavobacteriia</taxon>
        <taxon>Flavobacteriales</taxon>
        <taxon>Owenweeksiaceae</taxon>
        <taxon>Owenweeksia</taxon>
    </lineage>
</organism>
<dbReference type="EMBL" id="CP003156">
    <property type="protein sequence ID" value="AEV31485.1"/>
    <property type="molecule type" value="Genomic_DNA"/>
</dbReference>
<sequence>MNTENIVLEEGLDGSPLKPTNSNLASTGQRLANYVIDLIFIYIIAIGISAVLISTQGDPGEGGILYNVLFLLTHLTYYVIAEGIGGKTIGKMVTRTRVVNEEGEKPSIGKIIIRTLCRIIPFEPFSVLSSSGKMWHDSLSKTYLVKA</sequence>
<keyword evidence="9" id="KW-1185">Reference proteome</keyword>
<keyword evidence="2" id="KW-1003">Cell membrane</keyword>
<keyword evidence="3 6" id="KW-0812">Transmembrane</keyword>
<dbReference type="Proteomes" id="UP000005631">
    <property type="component" value="Chromosome"/>
</dbReference>
<dbReference type="STRING" id="926562.Oweho_0467"/>
<feature type="transmembrane region" description="Helical" evidence="6">
    <location>
        <begin position="64"/>
        <end position="85"/>
    </location>
</feature>
<dbReference type="OrthoDB" id="762068at2"/>
<evidence type="ECO:0000313" key="9">
    <source>
        <dbReference type="Proteomes" id="UP000005631"/>
    </source>
</evidence>
<evidence type="ECO:0000259" key="7">
    <source>
        <dbReference type="Pfam" id="PF06271"/>
    </source>
</evidence>
<dbReference type="RefSeq" id="WP_014200846.1">
    <property type="nucleotide sequence ID" value="NC_016599.1"/>
</dbReference>
<dbReference type="HOGENOM" id="CLU_118943_1_0_10"/>
<evidence type="ECO:0000256" key="2">
    <source>
        <dbReference type="ARBA" id="ARBA00022475"/>
    </source>
</evidence>
<feature type="transmembrane region" description="Helical" evidence="6">
    <location>
        <begin position="31"/>
        <end position="52"/>
    </location>
</feature>
<name>G8QZA2_OWEHD</name>
<dbReference type="InterPro" id="IPR010432">
    <property type="entry name" value="RDD"/>
</dbReference>
<evidence type="ECO:0000256" key="4">
    <source>
        <dbReference type="ARBA" id="ARBA00022989"/>
    </source>
</evidence>